<dbReference type="Pfam" id="PF24346">
    <property type="entry name" value="DUF7507"/>
    <property type="match status" value="4"/>
</dbReference>
<feature type="transmembrane region" description="Helical" evidence="2">
    <location>
        <begin position="1015"/>
        <end position="1035"/>
    </location>
</feature>
<evidence type="ECO:0000259" key="5">
    <source>
        <dbReference type="Pfam" id="PF25564"/>
    </source>
</evidence>
<organism evidence="6 7">
    <name type="scientific">Paenarthrobacter histidinolovorans</name>
    <dbReference type="NCBI Taxonomy" id="43664"/>
    <lineage>
        <taxon>Bacteria</taxon>
        <taxon>Bacillati</taxon>
        <taxon>Actinomycetota</taxon>
        <taxon>Actinomycetes</taxon>
        <taxon>Micrococcales</taxon>
        <taxon>Micrococcaceae</taxon>
        <taxon>Paenarthrobacter</taxon>
    </lineage>
</organism>
<feature type="compositionally biased region" description="Pro residues" evidence="1">
    <location>
        <begin position="624"/>
        <end position="634"/>
    </location>
</feature>
<name>A0ABW8N015_9MICC</name>
<feature type="compositionally biased region" description="Low complexity" evidence="1">
    <location>
        <begin position="431"/>
        <end position="449"/>
    </location>
</feature>
<dbReference type="InterPro" id="IPR051172">
    <property type="entry name" value="Chlamydia_OmcB"/>
</dbReference>
<dbReference type="InterPro" id="IPR013783">
    <property type="entry name" value="Ig-like_fold"/>
</dbReference>
<gene>
    <name evidence="6" type="ORF">ABIA52_000233</name>
</gene>
<dbReference type="Proteomes" id="UP001620520">
    <property type="component" value="Unassembled WGS sequence"/>
</dbReference>
<dbReference type="EMBL" id="JBIYEW010000003">
    <property type="protein sequence ID" value="MFK4637344.1"/>
    <property type="molecule type" value="Genomic_DNA"/>
</dbReference>
<dbReference type="Pfam" id="PF20674">
    <property type="entry name" value="SpaA_3"/>
    <property type="match status" value="1"/>
</dbReference>
<feature type="domain" description="DUF7507" evidence="4">
    <location>
        <begin position="644"/>
        <end position="748"/>
    </location>
</feature>
<evidence type="ECO:0000256" key="1">
    <source>
        <dbReference type="SAM" id="MobiDB-lite"/>
    </source>
</evidence>
<proteinExistence type="predicted"/>
<dbReference type="NCBIfam" id="TIGR01451">
    <property type="entry name" value="B_ant_repeat"/>
    <property type="match status" value="4"/>
</dbReference>
<accession>A0ABW8N015</accession>
<evidence type="ECO:0000313" key="6">
    <source>
        <dbReference type="EMBL" id="MFK4637344.1"/>
    </source>
</evidence>
<sequence>MKSSYLRRLLATVLAAAVIVLGIYPASAPHASATTSGSPGIAQPGTAVYTEDFSNSDATTAAINLINYTGGPAAAGESYAADQPYTPDGGQCNGWILSSVTPLPSSDVGCQRNQGGWQQIQQMSSALGQAQGMTPAQASGNQALSEYTNSSDGRITAGTEFRTQSNSIPAVAGHYYAVSAYFAEVNCHAAHAKETFSLLLNGTPVVLAKGLDPCGTSTSPEVQVTKLQSDAYQIPAGTAPSLGLELRNEATTGIGNDVAFDLPRIVDVTPQLDKSFSPALIAPGGTSTLSLTVTNTDDVKSKSDWSITDTLPAGLVVAGSPNVGGTCVQAAGTAPFVKTAVAGADSISVSGGDLAADMESCTITVDVTSDTEGTYVNGPANIVTNLNPPADATLVVRAPRIALSKALDAPRLADADQFTMEIRSGSASGQVVSNTSNATTSGSGSTVSVGSGTTGTYLADAGTSYYLTESGGSNLSDYNKSITCTDANGLQTNLPAGAAFDGSLALVPVAGADINCVLTNTAQSAPSMTFTKSADASGVQSPSVVGDKITYSFTATNTGNVALTDVVINDPLAGLSTLTYSWPGTPGTLLPGETVTAMASYAIAQADIDAGHVANSATTSGNPPTGPPVTPPPGTTDTPLTHGPAMEFRKSADASAIRNPSAVGDKITYTFTVSNTGNVKLTNVFIDDPLAGLSALVYAWPGTAGELLPGQTMTATATYAITRADINAGHVANTATATGTPPLGPPVTPSPAATDTSVLPSPGMEFTKTADASAVQSPSKAGDRITYTFTAKNTGNIVLTNVAIDDPLAGLSALSYNWPGVAGTLLPGETVSATATYAIKETDINAGHVANGATVTGTPPGGPPVAPPPGATDTTLTPSVGMEFTKVADTSAVSYPFSVGDLITYTFTVKNTGTVPLNGVRVNDPIPGLSTVAYSWPDAVGTLLPGQTVTATATYVIGQADFTSGMVANTASATASPPTGPPLSTPHATAVVSFPPAIRPVPGYPEGKSLVRTGVVLTALPIGLLAVGAGIFLFLSGRRKRFGTQTAGGVTIP</sequence>
<evidence type="ECO:0000313" key="7">
    <source>
        <dbReference type="Proteomes" id="UP001620520"/>
    </source>
</evidence>
<feature type="domain" description="DUF7933" evidence="5">
    <location>
        <begin position="270"/>
        <end position="396"/>
    </location>
</feature>
<dbReference type="Gene3D" id="2.60.40.10">
    <property type="entry name" value="Immunoglobulins"/>
    <property type="match status" value="1"/>
</dbReference>
<feature type="domain" description="DUF7507" evidence="4">
    <location>
        <begin position="761"/>
        <end position="866"/>
    </location>
</feature>
<feature type="domain" description="DUF7507" evidence="4">
    <location>
        <begin position="525"/>
        <end position="630"/>
    </location>
</feature>
<evidence type="ECO:0000256" key="2">
    <source>
        <dbReference type="SAM" id="Phobius"/>
    </source>
</evidence>
<comment type="caution">
    <text evidence="6">The sequence shown here is derived from an EMBL/GenBank/DDBJ whole genome shotgun (WGS) entry which is preliminary data.</text>
</comment>
<protein>
    <submittedName>
        <fullName evidence="6">Repeat protein (TIGR01451 family)</fullName>
    </submittedName>
</protein>
<evidence type="ECO:0000259" key="3">
    <source>
        <dbReference type="Pfam" id="PF20674"/>
    </source>
</evidence>
<feature type="region of interest" description="Disordered" evidence="1">
    <location>
        <begin position="854"/>
        <end position="873"/>
    </location>
</feature>
<dbReference type="InterPro" id="IPR047589">
    <property type="entry name" value="DUF11_rpt"/>
</dbReference>
<feature type="region of interest" description="Disordered" evidence="1">
    <location>
        <begin position="430"/>
        <end position="449"/>
    </location>
</feature>
<dbReference type="PANTHER" id="PTHR34819">
    <property type="entry name" value="LARGE CYSTEINE-RICH PERIPLASMIC PROTEIN OMCB"/>
    <property type="match status" value="1"/>
</dbReference>
<evidence type="ECO:0000259" key="4">
    <source>
        <dbReference type="Pfam" id="PF24346"/>
    </source>
</evidence>
<feature type="domain" description="SpaA-like prealbumin fold" evidence="3">
    <location>
        <begin position="401"/>
        <end position="522"/>
    </location>
</feature>
<dbReference type="PANTHER" id="PTHR34819:SF3">
    <property type="entry name" value="CELL SURFACE PROTEIN"/>
    <property type="match status" value="1"/>
</dbReference>
<feature type="compositionally biased region" description="Pro residues" evidence="1">
    <location>
        <begin position="860"/>
        <end position="870"/>
    </location>
</feature>
<dbReference type="InterPro" id="IPR057693">
    <property type="entry name" value="DUF7933"/>
</dbReference>
<dbReference type="InterPro" id="IPR048834">
    <property type="entry name" value="SpaA_pre-album"/>
</dbReference>
<keyword evidence="7" id="KW-1185">Reference proteome</keyword>
<feature type="region of interest" description="Disordered" evidence="1">
    <location>
        <begin position="614"/>
        <end position="641"/>
    </location>
</feature>
<keyword evidence="2" id="KW-0472">Membrane</keyword>
<keyword evidence="2" id="KW-0812">Transmembrane</keyword>
<feature type="domain" description="DUF7507" evidence="4">
    <location>
        <begin position="882"/>
        <end position="984"/>
    </location>
</feature>
<dbReference type="Pfam" id="PF25564">
    <property type="entry name" value="DUF7933"/>
    <property type="match status" value="1"/>
</dbReference>
<keyword evidence="2" id="KW-1133">Transmembrane helix</keyword>
<reference evidence="6 7" key="1">
    <citation type="submission" date="2024-10" db="EMBL/GenBank/DDBJ databases">
        <title>Novel secondary metabolite-producing bacteria for plant disease control.</title>
        <authorList>
            <person name="Chevrette M."/>
        </authorList>
    </citation>
    <scope>NUCLEOTIDE SEQUENCE [LARGE SCALE GENOMIC DNA]</scope>
    <source>
        <strain evidence="6 7">J30 TE3557</strain>
    </source>
</reference>
<dbReference type="InterPro" id="IPR055354">
    <property type="entry name" value="DUF7507"/>
</dbReference>